<dbReference type="OrthoDB" id="3178054at2"/>
<sequence>MAFDSTFVDIPVDRLHAVAQEKHDEGFRFVQMLCRMADPGIDVIYTFMKDGAVENYALRSVDSETQAVPSISDLFMAAFANENEAHDLFGLNVEGIVIDFAGAFYDVAVDKPMTVLSPAQKAARDKAAKLAAAKAARAAKAKEEPKTQAASDASKGVPAAPAPKKTVEEQRAAMEARVVGMDPEKAAKVRAAFEARVARESAKDGE</sequence>
<dbReference type="InterPro" id="IPR001268">
    <property type="entry name" value="NADH_UbQ_OxRdtase_30kDa_su"/>
</dbReference>
<protein>
    <recommendedName>
        <fullName evidence="2">NADH:ubiquinone oxidoreductase 30kDa subunit domain-containing protein</fullName>
    </recommendedName>
</protein>
<dbReference type="Proteomes" id="UP000006001">
    <property type="component" value="Unassembled WGS sequence"/>
</dbReference>
<name>D0WEF4_SLAES</name>
<dbReference type="AlphaFoldDB" id="D0WEF4"/>
<dbReference type="Pfam" id="PF00329">
    <property type="entry name" value="Complex1_30kDa"/>
    <property type="match status" value="1"/>
</dbReference>
<dbReference type="Gene3D" id="3.30.460.80">
    <property type="entry name" value="NADH:ubiquinone oxidoreductase, 30kDa subunit"/>
    <property type="match status" value="1"/>
</dbReference>
<dbReference type="GeneID" id="85006854"/>
<organism evidence="3 4">
    <name type="scientific">Slackia exigua (strain ATCC 700122 / DSM 15923 / CIP 105133 / JCM 11022 / KCTC 5966 / S-7)</name>
    <dbReference type="NCBI Taxonomy" id="649764"/>
    <lineage>
        <taxon>Bacteria</taxon>
        <taxon>Bacillati</taxon>
        <taxon>Actinomycetota</taxon>
        <taxon>Coriobacteriia</taxon>
        <taxon>Eggerthellales</taxon>
        <taxon>Eggerthellaceae</taxon>
        <taxon>Slackia</taxon>
    </lineage>
</organism>
<gene>
    <name evidence="3" type="ORF">HMPREF0762_00184</name>
</gene>
<dbReference type="EMBL" id="ACUX02000004">
    <property type="protein sequence ID" value="EEZ62092.1"/>
    <property type="molecule type" value="Genomic_DNA"/>
</dbReference>
<evidence type="ECO:0000259" key="2">
    <source>
        <dbReference type="Pfam" id="PF00329"/>
    </source>
</evidence>
<dbReference type="HOGENOM" id="CLU_1169078_0_0_11"/>
<dbReference type="InterPro" id="IPR037232">
    <property type="entry name" value="NADH_quin_OxRdtase_su_C/D-like"/>
</dbReference>
<keyword evidence="4" id="KW-1185">Reference proteome</keyword>
<feature type="region of interest" description="Disordered" evidence="1">
    <location>
        <begin position="139"/>
        <end position="179"/>
    </location>
</feature>
<accession>D0WEF4</accession>
<evidence type="ECO:0000313" key="3">
    <source>
        <dbReference type="EMBL" id="EEZ62092.1"/>
    </source>
</evidence>
<comment type="caution">
    <text evidence="3">The sequence shown here is derived from an EMBL/GenBank/DDBJ whole genome shotgun (WGS) entry which is preliminary data.</text>
</comment>
<reference evidence="3" key="1">
    <citation type="submission" date="2009-10" db="EMBL/GenBank/DDBJ databases">
        <authorList>
            <person name="Weinstock G."/>
            <person name="Sodergren E."/>
            <person name="Clifton S."/>
            <person name="Fulton L."/>
            <person name="Fulton B."/>
            <person name="Courtney L."/>
            <person name="Fronick C."/>
            <person name="Harrison M."/>
            <person name="Strong C."/>
            <person name="Farmer C."/>
            <person name="Delahaunty K."/>
            <person name="Markovic C."/>
            <person name="Hall O."/>
            <person name="Minx P."/>
            <person name="Tomlinson C."/>
            <person name="Mitreva M."/>
            <person name="Nelson J."/>
            <person name="Hou S."/>
            <person name="Wollam A."/>
            <person name="Pepin K.H."/>
            <person name="Johnson M."/>
            <person name="Bhonagiri V."/>
            <person name="Nash W.E."/>
            <person name="Warren W."/>
            <person name="Chinwalla A."/>
            <person name="Mardis E.R."/>
            <person name="Wilson R.K."/>
        </authorList>
    </citation>
    <scope>NUCLEOTIDE SEQUENCE [LARGE SCALE GENOMIC DNA]</scope>
    <source>
        <strain evidence="3">ATCC 700122</strain>
    </source>
</reference>
<dbReference type="eggNOG" id="COG3262">
    <property type="taxonomic scope" value="Bacteria"/>
</dbReference>
<evidence type="ECO:0000313" key="4">
    <source>
        <dbReference type="Proteomes" id="UP000006001"/>
    </source>
</evidence>
<dbReference type="SUPFAM" id="SSF143243">
    <property type="entry name" value="Nqo5-like"/>
    <property type="match status" value="1"/>
</dbReference>
<dbReference type="RefSeq" id="WP_006361428.1">
    <property type="nucleotide sequence ID" value="NZ_GG700630.1"/>
</dbReference>
<feature type="compositionally biased region" description="Basic and acidic residues" evidence="1">
    <location>
        <begin position="165"/>
        <end position="174"/>
    </location>
</feature>
<dbReference type="STRING" id="649764.HMPREF0762_00184"/>
<dbReference type="GO" id="GO:0008137">
    <property type="term" value="F:NADH dehydrogenase (ubiquinone) activity"/>
    <property type="evidence" value="ECO:0007669"/>
    <property type="project" value="InterPro"/>
</dbReference>
<feature type="domain" description="NADH:ubiquinone oxidoreductase 30kDa subunit" evidence="2">
    <location>
        <begin position="9"/>
        <end position="95"/>
    </location>
</feature>
<proteinExistence type="predicted"/>
<evidence type="ECO:0000256" key="1">
    <source>
        <dbReference type="SAM" id="MobiDB-lite"/>
    </source>
</evidence>